<comment type="caution">
    <text evidence="1">The sequence shown here is derived from an EMBL/GenBank/DDBJ whole genome shotgun (WGS) entry which is preliminary data.</text>
</comment>
<accession>A0A5M9JUK9</accession>
<evidence type="ECO:0000313" key="2">
    <source>
        <dbReference type="Proteomes" id="UP000322873"/>
    </source>
</evidence>
<sequence length="110" mass="12041">MPILTKPQSYWAVRGGGNDFGNITRFNLGTDLPQDVPGILPILGLAETDEELDKVVQRAGRNMMEDIARMHDAAGVLGKGVTEMGILRCDGISKWILDGIMPFRLSQNTN</sequence>
<gene>
    <name evidence="1" type="ORF">EYC84_002793</name>
</gene>
<evidence type="ECO:0000313" key="1">
    <source>
        <dbReference type="EMBL" id="KAA8570525.1"/>
    </source>
</evidence>
<keyword evidence="2" id="KW-1185">Reference proteome</keyword>
<organism evidence="1 2">
    <name type="scientific">Monilinia fructicola</name>
    <name type="common">Brown rot fungus</name>
    <name type="synonym">Ciboria fructicola</name>
    <dbReference type="NCBI Taxonomy" id="38448"/>
    <lineage>
        <taxon>Eukaryota</taxon>
        <taxon>Fungi</taxon>
        <taxon>Dikarya</taxon>
        <taxon>Ascomycota</taxon>
        <taxon>Pezizomycotina</taxon>
        <taxon>Leotiomycetes</taxon>
        <taxon>Helotiales</taxon>
        <taxon>Sclerotiniaceae</taxon>
        <taxon>Monilinia</taxon>
    </lineage>
</organism>
<protein>
    <submittedName>
        <fullName evidence="1">Uncharacterized protein</fullName>
    </submittedName>
</protein>
<dbReference type="Proteomes" id="UP000322873">
    <property type="component" value="Unassembled WGS sequence"/>
</dbReference>
<dbReference type="AlphaFoldDB" id="A0A5M9JUK9"/>
<reference evidence="1 2" key="1">
    <citation type="submission" date="2019-06" db="EMBL/GenBank/DDBJ databases">
        <title>Genome Sequence of the Brown Rot Fungal Pathogen Monilinia fructicola.</title>
        <authorList>
            <person name="De Miccolis Angelini R.M."/>
            <person name="Landi L."/>
            <person name="Abate D."/>
            <person name="Pollastro S."/>
            <person name="Romanazzi G."/>
            <person name="Faretra F."/>
        </authorList>
    </citation>
    <scope>NUCLEOTIDE SEQUENCE [LARGE SCALE GENOMIC DNA]</scope>
    <source>
        <strain evidence="1 2">Mfrc123</strain>
    </source>
</reference>
<dbReference type="EMBL" id="VICG01000007">
    <property type="protein sequence ID" value="KAA8570525.1"/>
    <property type="molecule type" value="Genomic_DNA"/>
</dbReference>
<name>A0A5M9JUK9_MONFR</name>
<proteinExistence type="predicted"/>